<dbReference type="Proteomes" id="UP000220635">
    <property type="component" value="Unassembled WGS sequence"/>
</dbReference>
<proteinExistence type="predicted"/>
<protein>
    <submittedName>
        <fullName evidence="3">Transposase</fullName>
    </submittedName>
</protein>
<dbReference type="GO" id="GO:0003677">
    <property type="term" value="F:DNA binding"/>
    <property type="evidence" value="ECO:0007669"/>
    <property type="project" value="UniProtKB-KW"/>
</dbReference>
<gene>
    <name evidence="3" type="ORF">CN425_02685</name>
</gene>
<dbReference type="AlphaFoldDB" id="A0A2A8Q1D2"/>
<evidence type="ECO:0000313" key="3">
    <source>
        <dbReference type="EMBL" id="PEW06079.1"/>
    </source>
</evidence>
<evidence type="ECO:0000256" key="1">
    <source>
        <dbReference type="ARBA" id="ARBA00023125"/>
    </source>
</evidence>
<keyword evidence="1" id="KW-0238">DNA-binding</keyword>
<dbReference type="Pfam" id="PF07282">
    <property type="entry name" value="Cas12f1-like_TNB"/>
    <property type="match status" value="1"/>
</dbReference>
<evidence type="ECO:0000313" key="4">
    <source>
        <dbReference type="Proteomes" id="UP000220635"/>
    </source>
</evidence>
<organism evidence="3 4">
    <name type="scientific">Bacillus cereus</name>
    <dbReference type="NCBI Taxonomy" id="1396"/>
    <lineage>
        <taxon>Bacteria</taxon>
        <taxon>Bacillati</taxon>
        <taxon>Bacillota</taxon>
        <taxon>Bacilli</taxon>
        <taxon>Bacillales</taxon>
        <taxon>Bacillaceae</taxon>
        <taxon>Bacillus</taxon>
        <taxon>Bacillus cereus group</taxon>
    </lineage>
</organism>
<feature type="domain" description="Cas12f1-like TNB" evidence="2">
    <location>
        <begin position="9"/>
        <end position="64"/>
    </location>
</feature>
<reference evidence="3 4" key="1">
    <citation type="submission" date="2017-09" db="EMBL/GenBank/DDBJ databases">
        <title>Large-scale bioinformatics analysis of Bacillus genomes uncovers conserved roles of natural products in bacterial physiology.</title>
        <authorList>
            <consortium name="Agbiome Team Llc"/>
            <person name="Bleich R.M."/>
            <person name="Grubbs K.J."/>
            <person name="Santa Maria K.C."/>
            <person name="Allen S.E."/>
            <person name="Farag S."/>
            <person name="Shank E.A."/>
            <person name="Bowers A."/>
        </authorList>
    </citation>
    <scope>NUCLEOTIDE SEQUENCE [LARGE SCALE GENOMIC DNA]</scope>
    <source>
        <strain evidence="3 4">AFS010695</strain>
    </source>
</reference>
<accession>A0A2A8Q1D2</accession>
<dbReference type="EMBL" id="NTWE01000010">
    <property type="protein sequence ID" value="PEW06079.1"/>
    <property type="molecule type" value="Genomic_DNA"/>
</dbReference>
<dbReference type="InterPro" id="IPR010095">
    <property type="entry name" value="Cas12f1-like_TNB"/>
</dbReference>
<evidence type="ECO:0000259" key="2">
    <source>
        <dbReference type="Pfam" id="PF07282"/>
    </source>
</evidence>
<sequence>MFLKLICNLSEYKAKWYDKQVVMVFKTFASSQLCSNCKYKNKDFKNLTIRERDYPSCGAHHHRDNTSLS</sequence>
<comment type="caution">
    <text evidence="3">The sequence shown here is derived from an EMBL/GenBank/DDBJ whole genome shotgun (WGS) entry which is preliminary data.</text>
</comment>
<name>A0A2A8Q1D2_BACCE</name>